<dbReference type="SUPFAM" id="SSF103359">
    <property type="entry name" value="Suppressor of Fused, N-terminal domain"/>
    <property type="match status" value="1"/>
</dbReference>
<dbReference type="InterPro" id="IPR037181">
    <property type="entry name" value="SUFU_N"/>
</dbReference>
<comment type="caution">
    <text evidence="2">The sequence shown here is derived from an EMBL/GenBank/DDBJ whole genome shotgun (WGS) entry which is preliminary data.</text>
</comment>
<dbReference type="EMBL" id="BJLR01000016">
    <property type="protein sequence ID" value="GEA87642.1"/>
    <property type="molecule type" value="Genomic_DNA"/>
</dbReference>
<keyword evidence="3" id="KW-1185">Reference proteome</keyword>
<gene>
    <name evidence="2" type="ORF">CCE01nite_15910</name>
</gene>
<dbReference type="InterPro" id="IPR007768">
    <property type="entry name" value="Suppressor_of_fused"/>
</dbReference>
<evidence type="ECO:0000313" key="3">
    <source>
        <dbReference type="Proteomes" id="UP000317046"/>
    </source>
</evidence>
<sequence length="366" mass="39838">MDGAPGVGVALDAVYGQTEPDFRWVTEHRWQDGGPDPLDEVLVYTRTEPVPHWHYVAVGLTSTAVGPPDARHVLDDPEDGRGWTFELTARLARADGPEHEHPPVFMVNLLQNLTRYVVESFTPFGPGHTMDLYGPIQQDSVTPVGQVLFMEDPELGRGPRGDTRDAGADAIDFLQVVGLTADEAAAKKTWTDTGFAALYEQYHPLLVTRLDRDSILTDPRALAAVEAGRAADGSSLGGLVVEQLTVTRAGRLARLRRRAPLTVTLGASVVDTLRVALPLRIGAGDDFSLESEHARVTFSPEAHGDPHEHEPGHWVIGLTLRQAEAVATQLLPRAGSYRSAELPAVDFLVERTTVRDHDDTPLRTIG</sequence>
<protein>
    <recommendedName>
        <fullName evidence="1">Suppressor of fused-like domain-containing protein</fullName>
    </recommendedName>
</protein>
<accession>A0A4Y3KU75</accession>
<dbReference type="AlphaFoldDB" id="A0A4Y3KU75"/>
<evidence type="ECO:0000259" key="1">
    <source>
        <dbReference type="Pfam" id="PF05076"/>
    </source>
</evidence>
<evidence type="ECO:0000313" key="2">
    <source>
        <dbReference type="EMBL" id="GEA87642.1"/>
    </source>
</evidence>
<feature type="domain" description="Suppressor of fused-like" evidence="1">
    <location>
        <begin position="34"/>
        <end position="212"/>
    </location>
</feature>
<name>A0A4Y3KU75_9CELL</name>
<proteinExistence type="predicted"/>
<organism evidence="2 3">
    <name type="scientific">Cellulomonas cellasea</name>
    <dbReference type="NCBI Taxonomy" id="43670"/>
    <lineage>
        <taxon>Bacteria</taxon>
        <taxon>Bacillati</taxon>
        <taxon>Actinomycetota</taxon>
        <taxon>Actinomycetes</taxon>
        <taxon>Micrococcales</taxon>
        <taxon>Cellulomonadaceae</taxon>
        <taxon>Cellulomonas</taxon>
    </lineage>
</organism>
<dbReference type="PANTHER" id="PTHR10928:SF2">
    <property type="entry name" value="SUPPRESSOR OF FUSED HOMOLOG"/>
    <property type="match status" value="1"/>
</dbReference>
<dbReference type="Pfam" id="PF05076">
    <property type="entry name" value="SUFU"/>
    <property type="match status" value="1"/>
</dbReference>
<dbReference type="Proteomes" id="UP000317046">
    <property type="component" value="Unassembled WGS sequence"/>
</dbReference>
<dbReference type="GO" id="GO:0005737">
    <property type="term" value="C:cytoplasm"/>
    <property type="evidence" value="ECO:0007669"/>
    <property type="project" value="TreeGrafter"/>
</dbReference>
<dbReference type="PANTHER" id="PTHR10928">
    <property type="entry name" value="SUPPRESSOR OF FUSED"/>
    <property type="match status" value="1"/>
</dbReference>
<reference evidence="2" key="1">
    <citation type="submission" date="2019-06" db="EMBL/GenBank/DDBJ databases">
        <title>Whole genome shotgun sequence of Cellulomonas cellasea NBRC 3753.</title>
        <authorList>
            <person name="Hosoyama A."/>
            <person name="Uohara A."/>
            <person name="Ohji S."/>
            <person name="Ichikawa N."/>
        </authorList>
    </citation>
    <scope>NUCLEOTIDE SEQUENCE [LARGE SCALE GENOMIC DNA]</scope>
    <source>
        <strain evidence="2">NBRC 3753</strain>
    </source>
</reference>
<dbReference type="InterPro" id="IPR020941">
    <property type="entry name" value="SUFU-like_domain"/>
</dbReference>